<evidence type="ECO:0000313" key="2">
    <source>
        <dbReference type="EMBL" id="KAH8038688.1"/>
    </source>
</evidence>
<evidence type="ECO:0000313" key="3">
    <source>
        <dbReference type="Proteomes" id="UP000821866"/>
    </source>
</evidence>
<keyword evidence="3" id="KW-1185">Reference proteome</keyword>
<reference evidence="2" key="1">
    <citation type="journal article" date="2020" name="Cell">
        <title>Large-Scale Comparative Analyses of Tick Genomes Elucidate Their Genetic Diversity and Vector Capacities.</title>
        <authorList>
            <consortium name="Tick Genome and Microbiome Consortium (TIGMIC)"/>
            <person name="Jia N."/>
            <person name="Wang J."/>
            <person name="Shi W."/>
            <person name="Du L."/>
            <person name="Sun Y."/>
            <person name="Zhan W."/>
            <person name="Jiang J.F."/>
            <person name="Wang Q."/>
            <person name="Zhang B."/>
            <person name="Ji P."/>
            <person name="Bell-Sakyi L."/>
            <person name="Cui X.M."/>
            <person name="Yuan T.T."/>
            <person name="Jiang B.G."/>
            <person name="Yang W.F."/>
            <person name="Lam T.T."/>
            <person name="Chang Q.C."/>
            <person name="Ding S.J."/>
            <person name="Wang X.J."/>
            <person name="Zhu J.G."/>
            <person name="Ruan X.D."/>
            <person name="Zhao L."/>
            <person name="Wei J.T."/>
            <person name="Ye R.Z."/>
            <person name="Que T.C."/>
            <person name="Du C.H."/>
            <person name="Zhou Y.H."/>
            <person name="Cheng J.X."/>
            <person name="Dai P.F."/>
            <person name="Guo W.B."/>
            <person name="Han X.H."/>
            <person name="Huang E.J."/>
            <person name="Li L.F."/>
            <person name="Wei W."/>
            <person name="Gao Y.C."/>
            <person name="Liu J.Z."/>
            <person name="Shao H.Z."/>
            <person name="Wang X."/>
            <person name="Wang C.C."/>
            <person name="Yang T.C."/>
            <person name="Huo Q.B."/>
            <person name="Li W."/>
            <person name="Chen H.Y."/>
            <person name="Chen S.E."/>
            <person name="Zhou L.G."/>
            <person name="Ni X.B."/>
            <person name="Tian J.H."/>
            <person name="Sheng Y."/>
            <person name="Liu T."/>
            <person name="Pan Y.S."/>
            <person name="Xia L.Y."/>
            <person name="Li J."/>
            <person name="Zhao F."/>
            <person name="Cao W.C."/>
        </authorList>
    </citation>
    <scope>NUCLEOTIDE SEQUENCE</scope>
    <source>
        <strain evidence="2">Rmic-2018</strain>
    </source>
</reference>
<dbReference type="Proteomes" id="UP000821866">
    <property type="component" value="Chromosome 1"/>
</dbReference>
<reference evidence="2" key="2">
    <citation type="submission" date="2021-09" db="EMBL/GenBank/DDBJ databases">
        <authorList>
            <person name="Jia N."/>
            <person name="Wang J."/>
            <person name="Shi W."/>
            <person name="Du L."/>
            <person name="Sun Y."/>
            <person name="Zhan W."/>
            <person name="Jiang J."/>
            <person name="Wang Q."/>
            <person name="Zhang B."/>
            <person name="Ji P."/>
            <person name="Sakyi L.B."/>
            <person name="Cui X."/>
            <person name="Yuan T."/>
            <person name="Jiang B."/>
            <person name="Yang W."/>
            <person name="Lam T.T.-Y."/>
            <person name="Chang Q."/>
            <person name="Ding S."/>
            <person name="Wang X."/>
            <person name="Zhu J."/>
            <person name="Ruan X."/>
            <person name="Zhao L."/>
            <person name="Wei J."/>
            <person name="Que T."/>
            <person name="Du C."/>
            <person name="Cheng J."/>
            <person name="Dai P."/>
            <person name="Han X."/>
            <person name="Huang E."/>
            <person name="Gao Y."/>
            <person name="Liu J."/>
            <person name="Shao H."/>
            <person name="Ye R."/>
            <person name="Li L."/>
            <person name="Wei W."/>
            <person name="Wang X."/>
            <person name="Wang C."/>
            <person name="Huo Q."/>
            <person name="Li W."/>
            <person name="Guo W."/>
            <person name="Chen H."/>
            <person name="Chen S."/>
            <person name="Zhou L."/>
            <person name="Zhou L."/>
            <person name="Ni X."/>
            <person name="Tian J."/>
            <person name="Zhou Y."/>
            <person name="Sheng Y."/>
            <person name="Liu T."/>
            <person name="Pan Y."/>
            <person name="Xia L."/>
            <person name="Li J."/>
            <person name="Zhao F."/>
            <person name="Cao W."/>
        </authorList>
    </citation>
    <scope>NUCLEOTIDE SEQUENCE</scope>
    <source>
        <strain evidence="2">Rmic-2018</strain>
        <tissue evidence="2">Larvae</tissue>
    </source>
</reference>
<proteinExistence type="inferred from homology"/>
<evidence type="ECO:0000256" key="1">
    <source>
        <dbReference type="ARBA" id="ARBA00007176"/>
    </source>
</evidence>
<dbReference type="InterPro" id="IPR018794">
    <property type="entry name" value="UPF0538"/>
</dbReference>
<dbReference type="EMBL" id="JABSTU010000001">
    <property type="protein sequence ID" value="KAH8038688.1"/>
    <property type="molecule type" value="Genomic_DNA"/>
</dbReference>
<gene>
    <name evidence="2" type="ORF">HPB51_002832</name>
</gene>
<dbReference type="Pfam" id="PF10209">
    <property type="entry name" value="DUF2340"/>
    <property type="match status" value="1"/>
</dbReference>
<comment type="caution">
    <text evidence="2">The sequence shown here is derived from an EMBL/GenBank/DDBJ whole genome shotgun (WGS) entry which is preliminary data.</text>
</comment>
<comment type="similarity">
    <text evidence="1">Belongs to the UPF0538 family.</text>
</comment>
<dbReference type="PANTHER" id="PTHR18444">
    <property type="entry name" value="UPF0538 FAMILY MEMBER"/>
    <property type="match status" value="1"/>
</dbReference>
<dbReference type="AlphaFoldDB" id="A0A9J6EXL4"/>
<dbReference type="PANTHER" id="PTHR18444:SF9">
    <property type="entry name" value="UPF0538 PROTEIN C2ORF76"/>
    <property type="match status" value="1"/>
</dbReference>
<accession>A0A9J6EXL4</accession>
<name>A0A9J6EXL4_RHIMP</name>
<organism evidence="2 3">
    <name type="scientific">Rhipicephalus microplus</name>
    <name type="common">Cattle tick</name>
    <name type="synonym">Boophilus microplus</name>
    <dbReference type="NCBI Taxonomy" id="6941"/>
    <lineage>
        <taxon>Eukaryota</taxon>
        <taxon>Metazoa</taxon>
        <taxon>Ecdysozoa</taxon>
        <taxon>Arthropoda</taxon>
        <taxon>Chelicerata</taxon>
        <taxon>Arachnida</taxon>
        <taxon>Acari</taxon>
        <taxon>Parasitiformes</taxon>
        <taxon>Ixodida</taxon>
        <taxon>Ixodoidea</taxon>
        <taxon>Ixodidae</taxon>
        <taxon>Rhipicephalinae</taxon>
        <taxon>Rhipicephalus</taxon>
        <taxon>Boophilus</taxon>
    </lineage>
</organism>
<protein>
    <submittedName>
        <fullName evidence="2">Uncharacterized protein</fullName>
    </submittedName>
</protein>
<sequence>MSGDTRRDNLILTVRVIRSFEHRNIRHVIMRDVSSAITAAEFKKAVLSSLENDTSIPSAVRTYPYDTLKIEHLPHKAKSNDPVINTDDDDRLILLDHAPLSEAGVVHETALSLFKWTITYSTSHRSLLKSNSAAAVRCLAPSKAS</sequence>